<dbReference type="KEGG" id="maqu:Maq22A_c26820"/>
<reference evidence="3" key="2">
    <citation type="submission" date="2015-01" db="EMBL/GenBank/DDBJ databases">
        <title>Complete genome sequence of Methylobacterium aquaticum strain 22A.</title>
        <authorList>
            <person name="Tani A."/>
            <person name="Ogura Y."/>
            <person name="Hayashi T."/>
        </authorList>
    </citation>
    <scope>NUCLEOTIDE SEQUENCE [LARGE SCALE GENOMIC DNA]</scope>
    <source>
        <strain evidence="3">MA-22A</strain>
    </source>
</reference>
<accession>A0A0C6FXZ6</accession>
<dbReference type="InterPro" id="IPR036061">
    <property type="entry name" value="CheW-like_dom_sf"/>
</dbReference>
<dbReference type="GO" id="GO:0007165">
    <property type="term" value="P:signal transduction"/>
    <property type="evidence" value="ECO:0007669"/>
    <property type="project" value="InterPro"/>
</dbReference>
<dbReference type="Pfam" id="PF01584">
    <property type="entry name" value="CheW"/>
    <property type="match status" value="1"/>
</dbReference>
<evidence type="ECO:0000313" key="2">
    <source>
        <dbReference type="EMBL" id="BAQ48220.1"/>
    </source>
</evidence>
<dbReference type="SMART" id="SM00260">
    <property type="entry name" value="CheW"/>
    <property type="match status" value="1"/>
</dbReference>
<sequence>MPQNAAAGPALPGEADLDAARIDAILDARTRALAARVAAAPARPTRALLLCRAGTERVGLPLEAVAEVFPFRPCTPVPGAPAALIGLTGRGGLLVSVLDLATALGQPAGGRPEAAGGHVVVLRRDGPRIGLRVERVLAVTDAVVEAEGLGRRAVAGYVDAAPTGSRRESDKTDAGFAVIDVSALLAPLLAAGPSRPA</sequence>
<reference evidence="2 3" key="1">
    <citation type="journal article" date="2015" name="Genome Announc.">
        <title>Complete Genome Sequence of Methylobacterium aquaticum Strain 22A, Isolated from Racomitrium japonicum Moss.</title>
        <authorList>
            <person name="Tani A."/>
            <person name="Ogura Y."/>
            <person name="Hayashi T."/>
            <person name="Kimbara K."/>
        </authorList>
    </citation>
    <scope>NUCLEOTIDE SEQUENCE [LARGE SCALE GENOMIC DNA]</scope>
    <source>
        <strain evidence="2 3">MA-22A</strain>
    </source>
</reference>
<organism evidence="2 3">
    <name type="scientific">Methylobacterium aquaticum</name>
    <dbReference type="NCBI Taxonomy" id="270351"/>
    <lineage>
        <taxon>Bacteria</taxon>
        <taxon>Pseudomonadati</taxon>
        <taxon>Pseudomonadota</taxon>
        <taxon>Alphaproteobacteria</taxon>
        <taxon>Hyphomicrobiales</taxon>
        <taxon>Methylobacteriaceae</taxon>
        <taxon>Methylobacterium</taxon>
    </lineage>
</organism>
<dbReference type="PATRIC" id="fig|270351.10.peg.5141"/>
<dbReference type="SUPFAM" id="SSF50341">
    <property type="entry name" value="CheW-like"/>
    <property type="match status" value="1"/>
</dbReference>
<dbReference type="InterPro" id="IPR002545">
    <property type="entry name" value="CheW-lke_dom"/>
</dbReference>
<dbReference type="RefSeq" id="WP_060849007.1">
    <property type="nucleotide sequence ID" value="NZ_AP014704.1"/>
</dbReference>
<name>A0A0C6FXZ6_9HYPH</name>
<dbReference type="GO" id="GO:0006935">
    <property type="term" value="P:chemotaxis"/>
    <property type="evidence" value="ECO:0007669"/>
    <property type="project" value="InterPro"/>
</dbReference>
<dbReference type="PROSITE" id="PS50851">
    <property type="entry name" value="CHEW"/>
    <property type="match status" value="1"/>
</dbReference>
<dbReference type="STRING" id="270351.Maq22A_c26820"/>
<dbReference type="EMBL" id="AP014704">
    <property type="protein sequence ID" value="BAQ48220.1"/>
    <property type="molecule type" value="Genomic_DNA"/>
</dbReference>
<dbReference type="Gene3D" id="2.40.50.180">
    <property type="entry name" value="CheA-289, Domain 4"/>
    <property type="match status" value="1"/>
</dbReference>
<protein>
    <submittedName>
        <fullName evidence="2">CheW protein</fullName>
    </submittedName>
</protein>
<evidence type="ECO:0000313" key="3">
    <source>
        <dbReference type="Proteomes" id="UP000061432"/>
    </source>
</evidence>
<dbReference type="AlphaFoldDB" id="A0A0C6FXZ6"/>
<feature type="domain" description="CheW-like" evidence="1">
    <location>
        <begin position="45"/>
        <end position="190"/>
    </location>
</feature>
<dbReference type="Proteomes" id="UP000061432">
    <property type="component" value="Chromosome"/>
</dbReference>
<proteinExistence type="predicted"/>
<evidence type="ECO:0000259" key="1">
    <source>
        <dbReference type="PROSITE" id="PS50851"/>
    </source>
</evidence>
<gene>
    <name evidence="2" type="ORF">Maq22A_c26820</name>
</gene>
<dbReference type="OrthoDB" id="7999312at2"/>